<dbReference type="EMBL" id="LAZR01013357">
    <property type="protein sequence ID" value="KKM22333.1"/>
    <property type="molecule type" value="Genomic_DNA"/>
</dbReference>
<organism evidence="1">
    <name type="scientific">marine sediment metagenome</name>
    <dbReference type="NCBI Taxonomy" id="412755"/>
    <lineage>
        <taxon>unclassified sequences</taxon>
        <taxon>metagenomes</taxon>
        <taxon>ecological metagenomes</taxon>
    </lineage>
</organism>
<proteinExistence type="predicted"/>
<protein>
    <submittedName>
        <fullName evidence="1">Uncharacterized protein</fullName>
    </submittedName>
</protein>
<reference evidence="1" key="1">
    <citation type="journal article" date="2015" name="Nature">
        <title>Complex archaea that bridge the gap between prokaryotes and eukaryotes.</title>
        <authorList>
            <person name="Spang A."/>
            <person name="Saw J.H."/>
            <person name="Jorgensen S.L."/>
            <person name="Zaremba-Niedzwiedzka K."/>
            <person name="Martijn J."/>
            <person name="Lind A.E."/>
            <person name="van Eijk R."/>
            <person name="Schleper C."/>
            <person name="Guy L."/>
            <person name="Ettema T.J."/>
        </authorList>
    </citation>
    <scope>NUCLEOTIDE SEQUENCE</scope>
</reference>
<evidence type="ECO:0000313" key="1">
    <source>
        <dbReference type="EMBL" id="KKM22333.1"/>
    </source>
</evidence>
<dbReference type="AlphaFoldDB" id="A0A0F9KJI7"/>
<accession>A0A0F9KJI7</accession>
<sequence>MTKEQDIVKLMKEQDKINKLAPKGGGALGGLVDNANNNIQEVFGTNVFNDKKRKNNGGLI</sequence>
<name>A0A0F9KJI7_9ZZZZ</name>
<comment type="caution">
    <text evidence="1">The sequence shown here is derived from an EMBL/GenBank/DDBJ whole genome shotgun (WGS) entry which is preliminary data.</text>
</comment>
<gene>
    <name evidence="1" type="ORF">LCGC14_1626430</name>
</gene>